<sequence length="463" mass="50278">MKSLKKLLSIFAAFMMVVGLTAANVKAADGDTPSNGSITIENPREGQTYTAYKFFSTTYTSDKSSYAYTISSDDAWYNDVQEYSAKENSGLVLTATTNSKEFKITIDDKTFNPSKFSAFLKTKLTGKTGTQLIAQTNGTVKAENLPLGYYFVSSTTGSLCNLTTTDPSADIQDKNDVPFEKNLDEGQTENVAIGDTVNYVITANIPVTDGFENYTYNVSDSMSDGLTFNFDSIEVFVGGTKIITGYSSQKVGNGFKLTFDMKSLQQYKLQTLTIKYNATVNEKAVADVETNKASLEYTNDPNQQPNKTPDKVVKVYTAKIVVNKKIDDANSGKPLAGAGFVLINNNDNDENKGKYYQLSEDGKTVNWVDNIEEATEYITEVTEGKAQVQFVGLKAGSYLLHEKTTPAGYNTLTADQPITITVGKDNAGNIIEADLTEETTVVNTTGAQLPSTGGMGTTMLYVA</sequence>
<accession>A0AC61R3U7</accession>
<dbReference type="EMBL" id="SRYG01000043">
    <property type="protein sequence ID" value="TGY64354.1"/>
    <property type="molecule type" value="Genomic_DNA"/>
</dbReference>
<feature type="non-terminal residue" evidence="1">
    <location>
        <position position="463"/>
    </location>
</feature>
<comment type="caution">
    <text evidence="1">The sequence shown here is derived from an EMBL/GenBank/DDBJ whole genome shotgun (WGS) entry which is preliminary data.</text>
</comment>
<dbReference type="Proteomes" id="UP000308836">
    <property type="component" value="Unassembled WGS sequence"/>
</dbReference>
<evidence type="ECO:0000313" key="2">
    <source>
        <dbReference type="Proteomes" id="UP000308836"/>
    </source>
</evidence>
<organism evidence="1 2">
    <name type="scientific">Dubosiella muris</name>
    <dbReference type="NCBI Taxonomy" id="3038133"/>
    <lineage>
        <taxon>Bacteria</taxon>
        <taxon>Bacillati</taxon>
        <taxon>Bacillota</taxon>
        <taxon>Erysipelotrichia</taxon>
        <taxon>Erysipelotrichales</taxon>
        <taxon>Erysipelotrichaceae</taxon>
        <taxon>Dubosiella</taxon>
    </lineage>
</organism>
<protein>
    <submittedName>
        <fullName evidence="1">Isopeptide-forming domain-containing fimbrial protein</fullName>
    </submittedName>
</protein>
<evidence type="ECO:0000313" key="1">
    <source>
        <dbReference type="EMBL" id="TGY64354.1"/>
    </source>
</evidence>
<name>A0AC61R3U7_9FIRM</name>
<proteinExistence type="predicted"/>
<gene>
    <name evidence="1" type="ORF">E5336_12130</name>
</gene>
<keyword evidence="2" id="KW-1185">Reference proteome</keyword>
<reference evidence="1" key="1">
    <citation type="submission" date="2019-04" db="EMBL/GenBank/DDBJ databases">
        <title>Microbes associate with the intestines of laboratory mice.</title>
        <authorList>
            <person name="Navarre W."/>
            <person name="Wong E."/>
            <person name="Huang K."/>
            <person name="Tropini C."/>
            <person name="Ng K."/>
            <person name="Yu B."/>
        </authorList>
    </citation>
    <scope>NUCLEOTIDE SEQUENCE</scope>
    <source>
        <strain evidence="1">NM09_H32</strain>
    </source>
</reference>